<keyword evidence="1" id="KW-1133">Transmembrane helix</keyword>
<dbReference type="Pfam" id="PF11797">
    <property type="entry name" value="WxLIP_HBD"/>
    <property type="match status" value="1"/>
</dbReference>
<dbReference type="RefSeq" id="WP_126811600.1">
    <property type="nucleotide sequence ID" value="NZ_NGKC01000001.1"/>
</dbReference>
<feature type="domain" description="WxL Interacting Protein host binding" evidence="4">
    <location>
        <begin position="158"/>
        <end position="293"/>
    </location>
</feature>
<dbReference type="Proteomes" id="UP000286773">
    <property type="component" value="Unassembled WGS sequence"/>
</dbReference>
<comment type="caution">
    <text evidence="5">The sequence shown here is derived from an EMBL/GenBank/DDBJ whole genome shotgun (WGS) entry which is preliminary data.</text>
</comment>
<keyword evidence="1" id="KW-0472">Membrane</keyword>
<reference evidence="5 6" key="1">
    <citation type="submission" date="2017-05" db="EMBL/GenBank/DDBJ databases">
        <title>Vagococcus spp. assemblies.</title>
        <authorList>
            <person name="Gulvik C.A."/>
        </authorList>
    </citation>
    <scope>NUCLEOTIDE SEQUENCE [LARGE SCALE GENOMIC DNA]</scope>
    <source>
        <strain evidence="5 6">LMG 24798</strain>
    </source>
</reference>
<dbReference type="EMBL" id="NGKC01000001">
    <property type="protein sequence ID" value="RSU14647.1"/>
    <property type="molecule type" value="Genomic_DNA"/>
</dbReference>
<keyword evidence="2" id="KW-0732">Signal</keyword>
<organism evidence="5 6">
    <name type="scientific">Vagococcus acidifermentans</name>
    <dbReference type="NCBI Taxonomy" id="564710"/>
    <lineage>
        <taxon>Bacteria</taxon>
        <taxon>Bacillati</taxon>
        <taxon>Bacillota</taxon>
        <taxon>Bacilli</taxon>
        <taxon>Lactobacillales</taxon>
        <taxon>Enterococcaceae</taxon>
        <taxon>Vagococcus</taxon>
    </lineage>
</organism>
<keyword evidence="1" id="KW-0812">Transmembrane</keyword>
<dbReference type="AlphaFoldDB" id="A0A430B2T0"/>
<evidence type="ECO:0000256" key="2">
    <source>
        <dbReference type="SAM" id="SignalP"/>
    </source>
</evidence>
<evidence type="ECO:0000256" key="1">
    <source>
        <dbReference type="SAM" id="Phobius"/>
    </source>
</evidence>
<keyword evidence="6" id="KW-1185">Reference proteome</keyword>
<dbReference type="OrthoDB" id="2367549at2"/>
<evidence type="ECO:0000259" key="3">
    <source>
        <dbReference type="Pfam" id="PF06030"/>
    </source>
</evidence>
<dbReference type="InterPro" id="IPR021759">
    <property type="entry name" value="WxLIP_HBD"/>
</dbReference>
<evidence type="ECO:0000313" key="5">
    <source>
        <dbReference type="EMBL" id="RSU14647.1"/>
    </source>
</evidence>
<feature type="chain" id="PRO_5019480071" evidence="2">
    <location>
        <begin position="27"/>
        <end position="331"/>
    </location>
</feature>
<dbReference type="InterPro" id="IPR010317">
    <property type="entry name" value="WxLIP_PGBD"/>
</dbReference>
<evidence type="ECO:0000313" key="6">
    <source>
        <dbReference type="Proteomes" id="UP000286773"/>
    </source>
</evidence>
<name>A0A430B2T0_9ENTE</name>
<proteinExistence type="predicted"/>
<accession>A0A430B2T0</accession>
<gene>
    <name evidence="5" type="ORF">CBF27_01290</name>
</gene>
<sequence length="331" mass="36147">MKKRSVLLFLTMLCQLLACFSGTIHNAESEGGYAVSPIFSEHQKEGVLEFFDIRWTPGGTDTFGIRIVNKSENDQTYIVSLNKARTNSNGVIDYSTPADKSTAETGAIHQFVTIPEEIVVAANSSEVVEGTVSFPDEDFNGLVMGGVNISEKKIDNAGKGVTNIVSYTFPIVLRGNIDERPEPVITLEKLSIEPVTSDSHALHIALNNHGPNLLKDVAVTVNLSDQNGQVKESRESSLDMTPATEFIYPVELTGKLAEGDYYVTVKLVHSSGQEWTFDDTLTISGKQAKELAKSTPGNGLPLQYFIPIAVIGLLAGWFLLKKNRRHDSSNQ</sequence>
<feature type="transmembrane region" description="Helical" evidence="1">
    <location>
        <begin position="302"/>
        <end position="320"/>
    </location>
</feature>
<feature type="domain" description="WxL Interacting Protein peptidoglycan binding" evidence="3">
    <location>
        <begin position="33"/>
        <end position="150"/>
    </location>
</feature>
<protein>
    <submittedName>
        <fullName evidence="5">Uncharacterized protein</fullName>
    </submittedName>
</protein>
<evidence type="ECO:0000259" key="4">
    <source>
        <dbReference type="Pfam" id="PF11797"/>
    </source>
</evidence>
<feature type="signal peptide" evidence="2">
    <location>
        <begin position="1"/>
        <end position="26"/>
    </location>
</feature>
<dbReference type="Pfam" id="PF06030">
    <property type="entry name" value="WxLIP_PGBD"/>
    <property type="match status" value="1"/>
</dbReference>